<feature type="compositionally biased region" description="Basic and acidic residues" evidence="10">
    <location>
        <begin position="23"/>
        <end position="44"/>
    </location>
</feature>
<feature type="compositionally biased region" description="Low complexity" evidence="10">
    <location>
        <begin position="362"/>
        <end position="383"/>
    </location>
</feature>
<evidence type="ECO:0000256" key="6">
    <source>
        <dbReference type="ARBA" id="ARBA00022801"/>
    </source>
</evidence>
<name>A0A9W9DJ05_9AGAR</name>
<evidence type="ECO:0000256" key="10">
    <source>
        <dbReference type="SAM" id="MobiDB-lite"/>
    </source>
</evidence>
<feature type="region of interest" description="Disordered" evidence="10">
    <location>
        <begin position="350"/>
        <end position="426"/>
    </location>
</feature>
<evidence type="ECO:0000313" key="12">
    <source>
        <dbReference type="EMBL" id="KAJ4471439.1"/>
    </source>
</evidence>
<comment type="cofactor">
    <cofactor evidence="1">
        <name>Mg(2+)</name>
        <dbReference type="ChEBI" id="CHEBI:18420"/>
    </cofactor>
</comment>
<evidence type="ECO:0000256" key="8">
    <source>
        <dbReference type="ARBA" id="ARBA00023204"/>
    </source>
</evidence>
<evidence type="ECO:0000259" key="11">
    <source>
        <dbReference type="SMART" id="SM00484"/>
    </source>
</evidence>
<dbReference type="Proteomes" id="UP001150266">
    <property type="component" value="Unassembled WGS sequence"/>
</dbReference>
<dbReference type="FunFam" id="1.10.150.20:FF:000011">
    <property type="entry name" value="exonuclease 1"/>
    <property type="match status" value="1"/>
</dbReference>
<dbReference type="SUPFAM" id="SSF47807">
    <property type="entry name" value="5' to 3' exonuclease, C-terminal subdomain"/>
    <property type="match status" value="1"/>
</dbReference>
<reference evidence="12" key="1">
    <citation type="submission" date="2022-08" db="EMBL/GenBank/DDBJ databases">
        <title>A Global Phylogenomic Analysis of the Shiitake Genus Lentinula.</title>
        <authorList>
            <consortium name="DOE Joint Genome Institute"/>
            <person name="Sierra-Patev S."/>
            <person name="Min B."/>
            <person name="Naranjo-Ortiz M."/>
            <person name="Looney B."/>
            <person name="Konkel Z."/>
            <person name="Slot J.C."/>
            <person name="Sakamoto Y."/>
            <person name="Steenwyk J.L."/>
            <person name="Rokas A."/>
            <person name="Carro J."/>
            <person name="Camarero S."/>
            <person name="Ferreira P."/>
            <person name="Molpeceres G."/>
            <person name="Ruiz-Duenas F.J."/>
            <person name="Serrano A."/>
            <person name="Henrissat B."/>
            <person name="Drula E."/>
            <person name="Hughes K.W."/>
            <person name="Mata J.L."/>
            <person name="Ishikawa N.K."/>
            <person name="Vargas-Isla R."/>
            <person name="Ushijima S."/>
            <person name="Smith C.A."/>
            <person name="Ahrendt S."/>
            <person name="Andreopoulos W."/>
            <person name="He G."/>
            <person name="Labutti K."/>
            <person name="Lipzen A."/>
            <person name="Ng V."/>
            <person name="Riley R."/>
            <person name="Sandor L."/>
            <person name="Barry K."/>
            <person name="Martinez A.T."/>
            <person name="Xiao Y."/>
            <person name="Gibbons J.G."/>
            <person name="Terashima K."/>
            <person name="Grigoriev I.V."/>
            <person name="Hibbett D.S."/>
        </authorList>
    </citation>
    <scope>NUCLEOTIDE SEQUENCE</scope>
    <source>
        <strain evidence="12">JLM2183</strain>
    </source>
</reference>
<keyword evidence="7" id="KW-0460">Magnesium</keyword>
<evidence type="ECO:0000256" key="4">
    <source>
        <dbReference type="ARBA" id="ARBA00022723"/>
    </source>
</evidence>
<dbReference type="Pfam" id="PF00867">
    <property type="entry name" value="XPG_I"/>
    <property type="match status" value="1"/>
</dbReference>
<accession>A0A9W9DJ05</accession>
<keyword evidence="6" id="KW-0378">Hydrolase</keyword>
<keyword evidence="8" id="KW-0234">DNA repair</keyword>
<keyword evidence="5" id="KW-0227">DNA damage</keyword>
<dbReference type="Gene3D" id="1.10.150.20">
    <property type="entry name" value="5' to 3' exonuclease, C-terminal subdomain"/>
    <property type="match status" value="1"/>
</dbReference>
<dbReference type="InterPro" id="IPR008918">
    <property type="entry name" value="HhH2"/>
</dbReference>
<dbReference type="PANTHER" id="PTHR11081">
    <property type="entry name" value="FLAP ENDONUCLEASE FAMILY MEMBER"/>
    <property type="match status" value="1"/>
</dbReference>
<dbReference type="PANTHER" id="PTHR11081:SF65">
    <property type="entry name" value="DNA DAMAGE-INDUCIBLE PROTEIN DIN7-RELATED"/>
    <property type="match status" value="1"/>
</dbReference>
<feature type="compositionally biased region" description="Basic and acidic residues" evidence="10">
    <location>
        <begin position="384"/>
        <end position="397"/>
    </location>
</feature>
<dbReference type="PRINTS" id="PR00853">
    <property type="entry name" value="XPGRADSUPER"/>
</dbReference>
<keyword evidence="4" id="KW-0479">Metal-binding</keyword>
<comment type="subcellular location">
    <subcellularLocation>
        <location evidence="2">Nucleus</location>
    </subcellularLocation>
</comment>
<sequence length="460" mass="50781">MSNDLSLQDMDSRRFEPLPAKLGTEKEREKKKEQNVKRANELKDQGKESQAAELYAKCVDVTPQMAYQVIKALKVEKVQYIVAPYEADAQLAYLEHMGLVDGIITEDSDLLVFGCQNVHVKLDIVAATVVSISRADFGSPALAANSFSLVGWSEAQFRWMAMLSGCDYLPSICGVGIKTAYQLLKKYKAVDKAVKMIRLEGKKSIPKDYLDSFRLAEKVFLHQRVYDPRLQRLVYLAAPSNDLCLDEAAEMYIGRDLDRSTAIHIAEGDVCPISLADMEDINPTFVPNSRRPAKGLLLQNCNTNISRGPKDKVSDKKGGILGFLIAGNASGKRTLMDVMEQDIASKRKKLATENEAEWPRNSTSTSRFFSKSSSLPATSTSADASEKENIEPTKDTGAEILDDPVTQEDGYLSPSPSLSRAVTPDVSSPIVPYKQILRDDVGVPDPPFSQNSPSQEQIFV</sequence>
<evidence type="ECO:0000256" key="5">
    <source>
        <dbReference type="ARBA" id="ARBA00022763"/>
    </source>
</evidence>
<dbReference type="Gene3D" id="3.40.50.1010">
    <property type="entry name" value="5'-nuclease"/>
    <property type="match status" value="1"/>
</dbReference>
<dbReference type="SMART" id="SM00484">
    <property type="entry name" value="XPGI"/>
    <property type="match status" value="1"/>
</dbReference>
<dbReference type="InterPro" id="IPR036279">
    <property type="entry name" value="5-3_exonuclease_C_sf"/>
</dbReference>
<dbReference type="OrthoDB" id="26491at2759"/>
<dbReference type="GO" id="GO:0003677">
    <property type="term" value="F:DNA binding"/>
    <property type="evidence" value="ECO:0007669"/>
    <property type="project" value="InterPro"/>
</dbReference>
<evidence type="ECO:0000313" key="13">
    <source>
        <dbReference type="Proteomes" id="UP001150266"/>
    </source>
</evidence>
<evidence type="ECO:0000256" key="7">
    <source>
        <dbReference type="ARBA" id="ARBA00022842"/>
    </source>
</evidence>
<dbReference type="InterPro" id="IPR006086">
    <property type="entry name" value="XPG-I_dom"/>
</dbReference>
<organism evidence="12 13">
    <name type="scientific">Lentinula aciculospora</name>
    <dbReference type="NCBI Taxonomy" id="153920"/>
    <lineage>
        <taxon>Eukaryota</taxon>
        <taxon>Fungi</taxon>
        <taxon>Dikarya</taxon>
        <taxon>Basidiomycota</taxon>
        <taxon>Agaricomycotina</taxon>
        <taxon>Agaricomycetes</taxon>
        <taxon>Agaricomycetidae</taxon>
        <taxon>Agaricales</taxon>
        <taxon>Marasmiineae</taxon>
        <taxon>Omphalotaceae</taxon>
        <taxon>Lentinula</taxon>
    </lineage>
</organism>
<evidence type="ECO:0000256" key="3">
    <source>
        <dbReference type="ARBA" id="ARBA00022722"/>
    </source>
</evidence>
<feature type="compositionally biased region" description="Polar residues" evidence="10">
    <location>
        <begin position="448"/>
        <end position="460"/>
    </location>
</feature>
<evidence type="ECO:0000256" key="2">
    <source>
        <dbReference type="ARBA" id="ARBA00004123"/>
    </source>
</evidence>
<feature type="region of interest" description="Disordered" evidence="10">
    <location>
        <begin position="1"/>
        <end position="44"/>
    </location>
</feature>
<dbReference type="AlphaFoldDB" id="A0A9W9DJ05"/>
<dbReference type="GO" id="GO:0005634">
    <property type="term" value="C:nucleus"/>
    <property type="evidence" value="ECO:0007669"/>
    <property type="project" value="UniProtKB-SubCell"/>
</dbReference>
<feature type="domain" description="XPG-I" evidence="11">
    <location>
        <begin position="74"/>
        <end position="139"/>
    </location>
</feature>
<feature type="region of interest" description="Disordered" evidence="10">
    <location>
        <begin position="439"/>
        <end position="460"/>
    </location>
</feature>
<keyword evidence="9" id="KW-0539">Nucleus</keyword>
<dbReference type="SUPFAM" id="SSF88723">
    <property type="entry name" value="PIN domain-like"/>
    <property type="match status" value="1"/>
</dbReference>
<dbReference type="EMBL" id="JAOTPV010000022">
    <property type="protein sequence ID" value="KAJ4471439.1"/>
    <property type="molecule type" value="Genomic_DNA"/>
</dbReference>
<evidence type="ECO:0000256" key="1">
    <source>
        <dbReference type="ARBA" id="ARBA00001946"/>
    </source>
</evidence>
<dbReference type="SMART" id="SM00279">
    <property type="entry name" value="HhH2"/>
    <property type="match status" value="1"/>
</dbReference>
<dbReference type="InterPro" id="IPR029060">
    <property type="entry name" value="PIN-like_dom_sf"/>
</dbReference>
<dbReference type="InterPro" id="IPR006084">
    <property type="entry name" value="XPG/Rad2"/>
</dbReference>
<evidence type="ECO:0000256" key="9">
    <source>
        <dbReference type="ARBA" id="ARBA00023242"/>
    </source>
</evidence>
<dbReference type="GO" id="GO:0046872">
    <property type="term" value="F:metal ion binding"/>
    <property type="evidence" value="ECO:0007669"/>
    <property type="project" value="UniProtKB-KW"/>
</dbReference>
<gene>
    <name evidence="12" type="ORF">J3R30DRAFT_3709879</name>
</gene>
<proteinExistence type="predicted"/>
<keyword evidence="13" id="KW-1185">Reference proteome</keyword>
<dbReference type="CDD" id="cd09901">
    <property type="entry name" value="H3TH_FEN1-like"/>
    <property type="match status" value="1"/>
</dbReference>
<keyword evidence="3" id="KW-0540">Nuclease</keyword>
<dbReference type="GO" id="GO:0017108">
    <property type="term" value="F:5'-flap endonuclease activity"/>
    <property type="evidence" value="ECO:0007669"/>
    <property type="project" value="TreeGrafter"/>
</dbReference>
<dbReference type="GO" id="GO:0006281">
    <property type="term" value="P:DNA repair"/>
    <property type="evidence" value="ECO:0007669"/>
    <property type="project" value="UniProtKB-KW"/>
</dbReference>
<protein>
    <submittedName>
        <fullName evidence="12">PIN domain-like protein</fullName>
    </submittedName>
</protein>
<comment type="caution">
    <text evidence="12">The sequence shown here is derived from an EMBL/GenBank/DDBJ whole genome shotgun (WGS) entry which is preliminary data.</text>
</comment>